<accession>A0A564FV97</accession>
<dbReference type="EMBL" id="CABFVH010000006">
    <property type="protein sequence ID" value="VUF11718.1"/>
    <property type="molecule type" value="Genomic_DNA"/>
</dbReference>
<reference evidence="3 4" key="1">
    <citation type="submission" date="2019-06" db="EMBL/GenBank/DDBJ databases">
        <authorList>
            <person name="Rodrigo-Torres L."/>
            <person name="Arahal R. D."/>
            <person name="Lucena T."/>
        </authorList>
    </citation>
    <scope>NUCLEOTIDE SEQUENCE [LARGE SCALE GENOMIC DNA]</scope>
    <source>
        <strain evidence="3 4">SW08-7</strain>
    </source>
</reference>
<reference evidence="2" key="3">
    <citation type="submission" date="2021-08" db="EMBL/GenBank/DDBJ databases">
        <authorList>
            <person name="Tani A."/>
            <person name="Ola A."/>
            <person name="Ogura Y."/>
            <person name="Katsura K."/>
            <person name="Hayashi T."/>
        </authorList>
    </citation>
    <scope>NUCLEOTIDE SEQUENCE</scope>
    <source>
        <strain evidence="2">DSM 22415</strain>
    </source>
</reference>
<reference evidence="2" key="2">
    <citation type="journal article" date="2021" name="Front. Microbiol.">
        <title>Comprehensive Comparative Genomics and Phenotyping of Methylobacterium Species.</title>
        <authorList>
            <person name="Alessa O."/>
            <person name="Ogura Y."/>
            <person name="Fujitani Y."/>
            <person name="Takami H."/>
            <person name="Hayashi T."/>
            <person name="Sahin N."/>
            <person name="Tani A."/>
        </authorList>
    </citation>
    <scope>NUCLEOTIDE SEQUENCE</scope>
    <source>
        <strain evidence="2">DSM 22415</strain>
    </source>
</reference>
<dbReference type="Proteomes" id="UP001055303">
    <property type="component" value="Unassembled WGS sequence"/>
</dbReference>
<keyword evidence="5" id="KW-1185">Reference proteome</keyword>
<dbReference type="Proteomes" id="UP000401717">
    <property type="component" value="Unassembled WGS sequence"/>
</dbReference>
<sequence length="115" mass="12760">MTANDNPSDAQRDARIVLRNWPRLYECRVSYLSGGLALVTTNLARDLPSGFSLAVAPDFTPRPCSVVWRGKRAVEVVMFDETRSAGHVGPAYDRDAGPRRGQSPVHSSDRHIHFI</sequence>
<organism evidence="3 4">
    <name type="scientific">Methylobacterium dankookense</name>
    <dbReference type="NCBI Taxonomy" id="560405"/>
    <lineage>
        <taxon>Bacteria</taxon>
        <taxon>Pseudomonadati</taxon>
        <taxon>Pseudomonadota</taxon>
        <taxon>Alphaproteobacteria</taxon>
        <taxon>Hyphomicrobiales</taxon>
        <taxon>Methylobacteriaceae</taxon>
        <taxon>Methylobacterium</taxon>
    </lineage>
</organism>
<dbReference type="EMBL" id="BPQI01000074">
    <property type="protein sequence ID" value="GJD56780.1"/>
    <property type="molecule type" value="Genomic_DNA"/>
</dbReference>
<dbReference type="RefSeq" id="WP_144762113.1">
    <property type="nucleotide sequence ID" value="NZ_BPQI01000074.1"/>
</dbReference>
<proteinExistence type="predicted"/>
<evidence type="ECO:0000256" key="1">
    <source>
        <dbReference type="SAM" id="MobiDB-lite"/>
    </source>
</evidence>
<evidence type="ECO:0000313" key="5">
    <source>
        <dbReference type="Proteomes" id="UP001055303"/>
    </source>
</evidence>
<evidence type="ECO:0000313" key="3">
    <source>
        <dbReference type="EMBL" id="VUF11718.1"/>
    </source>
</evidence>
<name>A0A564FV97_9HYPH</name>
<evidence type="ECO:0000313" key="4">
    <source>
        <dbReference type="Proteomes" id="UP000401717"/>
    </source>
</evidence>
<feature type="region of interest" description="Disordered" evidence="1">
    <location>
        <begin position="86"/>
        <end position="115"/>
    </location>
</feature>
<dbReference type="AlphaFoldDB" id="A0A564FV97"/>
<evidence type="ECO:0000313" key="2">
    <source>
        <dbReference type="EMBL" id="GJD56780.1"/>
    </source>
</evidence>
<protein>
    <submittedName>
        <fullName evidence="3">Uncharacterized protein</fullName>
    </submittedName>
</protein>
<gene>
    <name evidence="2" type="ORF">IFDJLNFL_2677</name>
    <name evidence="3" type="ORF">MTDSW087_01402</name>
</gene>
<dbReference type="OrthoDB" id="7188320at2"/>